<reference evidence="3 4" key="1">
    <citation type="submission" date="2019-05" db="EMBL/GenBank/DDBJ databases">
        <title>Another draft genome of Portunus trituberculatus and its Hox gene families provides insights of decapod evolution.</title>
        <authorList>
            <person name="Jeong J.-H."/>
            <person name="Song I."/>
            <person name="Kim S."/>
            <person name="Choi T."/>
            <person name="Kim D."/>
            <person name="Ryu S."/>
            <person name="Kim W."/>
        </authorList>
    </citation>
    <scope>NUCLEOTIDE SEQUENCE [LARGE SCALE GENOMIC DNA]</scope>
    <source>
        <tissue evidence="3">Muscle</tissue>
    </source>
</reference>
<dbReference type="Gene3D" id="3.30.559.10">
    <property type="entry name" value="Chloramphenicol acetyltransferase-like domain"/>
    <property type="match status" value="1"/>
</dbReference>
<dbReference type="InterPro" id="IPR001078">
    <property type="entry name" value="2-oxoacid_DH_actylTfrase"/>
</dbReference>
<dbReference type="GO" id="GO:0045254">
    <property type="term" value="C:pyruvate dehydrogenase complex"/>
    <property type="evidence" value="ECO:0007669"/>
    <property type="project" value="InterPro"/>
</dbReference>
<dbReference type="InterPro" id="IPR045257">
    <property type="entry name" value="E2/Pdx1"/>
</dbReference>
<dbReference type="GO" id="GO:0004742">
    <property type="term" value="F:dihydrolipoyllysine-residue acetyltransferase activity"/>
    <property type="evidence" value="ECO:0007669"/>
    <property type="project" value="TreeGrafter"/>
</dbReference>
<evidence type="ECO:0000256" key="1">
    <source>
        <dbReference type="SAM" id="MobiDB-lite"/>
    </source>
</evidence>
<feature type="region of interest" description="Disordered" evidence="1">
    <location>
        <begin position="147"/>
        <end position="166"/>
    </location>
</feature>
<evidence type="ECO:0000313" key="4">
    <source>
        <dbReference type="Proteomes" id="UP000324222"/>
    </source>
</evidence>
<dbReference type="AlphaFoldDB" id="A0A5B7H490"/>
<comment type="caution">
    <text evidence="3">The sequence shown here is derived from an EMBL/GenBank/DDBJ whole genome shotgun (WGS) entry which is preliminary data.</text>
</comment>
<dbReference type="PANTHER" id="PTHR23151:SF90">
    <property type="entry name" value="DIHYDROLIPOYLLYSINE-RESIDUE ACETYLTRANSFERASE COMPONENT OF PYRUVATE DEHYDROGENASE COMPLEX, MITOCHONDRIAL-RELATED"/>
    <property type="match status" value="1"/>
</dbReference>
<accession>A0A5B7H490</accession>
<dbReference type="EMBL" id="VSRR010021441">
    <property type="protein sequence ID" value="MPC63938.1"/>
    <property type="molecule type" value="Genomic_DNA"/>
</dbReference>
<evidence type="ECO:0000313" key="3">
    <source>
        <dbReference type="EMBL" id="MPC63938.1"/>
    </source>
</evidence>
<feature type="region of interest" description="Disordered" evidence="1">
    <location>
        <begin position="76"/>
        <end position="111"/>
    </location>
</feature>
<protein>
    <submittedName>
        <fullName evidence="3">Dihydrolipoyllysine-residue acetyltransferase component of pyruvate dehydrogenase complex, mitochondrial</fullName>
    </submittedName>
</protein>
<feature type="compositionally biased region" description="Pro residues" evidence="1">
    <location>
        <begin position="93"/>
        <end position="106"/>
    </location>
</feature>
<proteinExistence type="predicted"/>
<dbReference type="SUPFAM" id="SSF52777">
    <property type="entry name" value="CoA-dependent acyltransferases"/>
    <property type="match status" value="1"/>
</dbReference>
<feature type="compositionally biased region" description="Basic and acidic residues" evidence="1">
    <location>
        <begin position="147"/>
        <end position="156"/>
    </location>
</feature>
<name>A0A5B7H490_PORTR</name>
<sequence length="166" mass="18237">MSICSCLYGFHHYLSAHSYDNVDVSVAVSTERGLITPIIFRAEQKGLATISADMKNLAARAREGKLQPHEFQILVNPQPEGCEGEGKENGSCPSPPQPTPLSPPTPFLHEESEQWEGRAGMCYVKQNPTLSGGGCSETEEWHHLRIKENSIEDKTPRTNPVRPIGG</sequence>
<keyword evidence="3" id="KW-0670">Pyruvate</keyword>
<dbReference type="InterPro" id="IPR023213">
    <property type="entry name" value="CAT-like_dom_sf"/>
</dbReference>
<feature type="domain" description="2-oxoacid dehydrogenase acyltransferase catalytic" evidence="2">
    <location>
        <begin position="17"/>
        <end position="72"/>
    </location>
</feature>
<dbReference type="Pfam" id="PF00198">
    <property type="entry name" value="2-oxoacid_dh"/>
    <property type="match status" value="1"/>
</dbReference>
<dbReference type="Proteomes" id="UP000324222">
    <property type="component" value="Unassembled WGS sequence"/>
</dbReference>
<organism evidence="3 4">
    <name type="scientific">Portunus trituberculatus</name>
    <name type="common">Swimming crab</name>
    <name type="synonym">Neptunus trituberculatus</name>
    <dbReference type="NCBI Taxonomy" id="210409"/>
    <lineage>
        <taxon>Eukaryota</taxon>
        <taxon>Metazoa</taxon>
        <taxon>Ecdysozoa</taxon>
        <taxon>Arthropoda</taxon>
        <taxon>Crustacea</taxon>
        <taxon>Multicrustacea</taxon>
        <taxon>Malacostraca</taxon>
        <taxon>Eumalacostraca</taxon>
        <taxon>Eucarida</taxon>
        <taxon>Decapoda</taxon>
        <taxon>Pleocyemata</taxon>
        <taxon>Brachyura</taxon>
        <taxon>Eubrachyura</taxon>
        <taxon>Portunoidea</taxon>
        <taxon>Portunidae</taxon>
        <taxon>Portuninae</taxon>
        <taxon>Portunus</taxon>
    </lineage>
</organism>
<dbReference type="OrthoDB" id="537444at2759"/>
<keyword evidence="3" id="KW-0808">Transferase</keyword>
<dbReference type="PANTHER" id="PTHR23151">
    <property type="entry name" value="DIHYDROLIPOAMIDE ACETYL/SUCCINYL-TRANSFERASE-RELATED"/>
    <property type="match status" value="1"/>
</dbReference>
<dbReference type="GO" id="GO:0006086">
    <property type="term" value="P:pyruvate decarboxylation to acetyl-CoA"/>
    <property type="evidence" value="ECO:0007669"/>
    <property type="project" value="InterPro"/>
</dbReference>
<gene>
    <name evidence="3" type="primary">dlat-1_0</name>
    <name evidence="3" type="ORF">E2C01_058046</name>
</gene>
<keyword evidence="4" id="KW-1185">Reference proteome</keyword>
<evidence type="ECO:0000259" key="2">
    <source>
        <dbReference type="Pfam" id="PF00198"/>
    </source>
</evidence>